<dbReference type="Proteomes" id="UP000177230">
    <property type="component" value="Unassembled WGS sequence"/>
</dbReference>
<accession>A0A1F5R7C1</accession>
<feature type="domain" description="POTRA" evidence="5">
    <location>
        <begin position="194"/>
        <end position="268"/>
    </location>
</feature>
<dbReference type="Gene3D" id="2.40.160.50">
    <property type="entry name" value="membrane protein fhac: a member of the omp85/tpsb transporter family"/>
    <property type="match status" value="1"/>
</dbReference>
<evidence type="ECO:0000313" key="7">
    <source>
        <dbReference type="Proteomes" id="UP000177230"/>
    </source>
</evidence>
<evidence type="ECO:0000256" key="4">
    <source>
        <dbReference type="ARBA" id="ARBA00023136"/>
    </source>
</evidence>
<dbReference type="InterPro" id="IPR000184">
    <property type="entry name" value="Bac_surfAg_D15"/>
</dbReference>
<dbReference type="Pfam" id="PF07244">
    <property type="entry name" value="POTRA"/>
    <property type="match status" value="3"/>
</dbReference>
<dbReference type="AlphaFoldDB" id="A0A1F5R7C1"/>
<evidence type="ECO:0000256" key="1">
    <source>
        <dbReference type="ARBA" id="ARBA00004370"/>
    </source>
</evidence>
<evidence type="ECO:0000256" key="3">
    <source>
        <dbReference type="ARBA" id="ARBA00022692"/>
    </source>
</evidence>
<comment type="caution">
    <text evidence="6">The sequence shown here is derived from an EMBL/GenBank/DDBJ whole genome shotgun (WGS) entry which is preliminary data.</text>
</comment>
<dbReference type="EMBL" id="MFFM01000039">
    <property type="protein sequence ID" value="OGF10352.1"/>
    <property type="molecule type" value="Genomic_DNA"/>
</dbReference>
<keyword evidence="4" id="KW-0472">Membrane</keyword>
<evidence type="ECO:0000259" key="5">
    <source>
        <dbReference type="PROSITE" id="PS51779"/>
    </source>
</evidence>
<dbReference type="Pfam" id="PF01103">
    <property type="entry name" value="Omp85"/>
    <property type="match status" value="1"/>
</dbReference>
<dbReference type="InterPro" id="IPR010827">
    <property type="entry name" value="BamA/TamA_POTRA"/>
</dbReference>
<reference evidence="6 7" key="1">
    <citation type="journal article" date="2016" name="Nat. Commun.">
        <title>Thousands of microbial genomes shed light on interconnected biogeochemical processes in an aquifer system.</title>
        <authorList>
            <person name="Anantharaman K."/>
            <person name="Brown C.T."/>
            <person name="Hug L.A."/>
            <person name="Sharon I."/>
            <person name="Castelle C.J."/>
            <person name="Probst A.J."/>
            <person name="Thomas B.C."/>
            <person name="Singh A."/>
            <person name="Wilkins M.J."/>
            <person name="Karaoz U."/>
            <person name="Brodie E.L."/>
            <person name="Williams K.H."/>
            <person name="Hubbard S.S."/>
            <person name="Banfield J.F."/>
        </authorList>
    </citation>
    <scope>NUCLEOTIDE SEQUENCE [LARGE SCALE GENOMIC DNA]</scope>
</reference>
<evidence type="ECO:0000256" key="2">
    <source>
        <dbReference type="ARBA" id="ARBA00022452"/>
    </source>
</evidence>
<dbReference type="GO" id="GO:0019867">
    <property type="term" value="C:outer membrane"/>
    <property type="evidence" value="ECO:0007669"/>
    <property type="project" value="InterPro"/>
</dbReference>
<dbReference type="InterPro" id="IPR034746">
    <property type="entry name" value="POTRA"/>
</dbReference>
<dbReference type="PANTHER" id="PTHR12815:SF18">
    <property type="entry name" value="SORTING AND ASSEMBLY MACHINERY COMPONENT 50 HOMOLOG"/>
    <property type="match status" value="1"/>
</dbReference>
<feature type="domain" description="POTRA" evidence="5">
    <location>
        <begin position="113"/>
        <end position="191"/>
    </location>
</feature>
<dbReference type="PROSITE" id="PS51779">
    <property type="entry name" value="POTRA"/>
    <property type="match status" value="2"/>
</dbReference>
<dbReference type="InterPro" id="IPR039910">
    <property type="entry name" value="D15-like"/>
</dbReference>
<dbReference type="Gene3D" id="3.10.20.310">
    <property type="entry name" value="membrane protein fhac"/>
    <property type="match status" value="3"/>
</dbReference>
<keyword evidence="2" id="KW-1134">Transmembrane beta strand</keyword>
<protein>
    <recommendedName>
        <fullName evidence="5">POTRA domain-containing protein</fullName>
    </recommendedName>
</protein>
<dbReference type="PANTHER" id="PTHR12815">
    <property type="entry name" value="SORTING AND ASSEMBLY MACHINERY SAMM50 PROTEIN FAMILY MEMBER"/>
    <property type="match status" value="1"/>
</dbReference>
<gene>
    <name evidence="6" type="ORF">A2024_02385</name>
</gene>
<name>A0A1F5R7C1_9BACT</name>
<organism evidence="6 7">
    <name type="scientific">Candidatus Edwardsbacteria bacterium GWF2_54_11</name>
    <dbReference type="NCBI Taxonomy" id="1817851"/>
    <lineage>
        <taxon>Bacteria</taxon>
        <taxon>Candidatus Edwardsiibacteriota</taxon>
    </lineage>
</organism>
<sequence length="591" mass="66956">MLLSLALLFGACGKKAVDKMAEPVDEGGPRLKLGNVTFVGNTAFSEKELRSKMTSESGKRYDEYNFEQDTRKIIYMYRKKGYLDAKFINTEKYFRSERQELDCILTIEEGNIRKIGQLRFSGNQILSDSLLLSLLKVKTGDPLNLPAINQTSSGIVALYAERGHIYTAVNDTVMETEDPYTSDILFSITEGTQVRLGEIRIEGNKKVRDRVIEREFTLKPGEIFMPSKVYYNQQRVYALGLFTEAKFEMEGMEEKRDTVDLRMVVKEDKTNWVGFNFGFETPDRVQGGLEWGSDNIFGNLQKLTLKSEASYGLQRNAQSRMHAYTNNYYLDYLEPYFLSTSYKASGSVYYKRERQESSFWQQLSRIGGEAKIGKSLAKFLQAYIGYKYEFLEETQNTTSDVFLTASFDSRDDMFNPHKGVNSSFRVDNAGSVLGGSNDYRRSSGDISMFHGIGRGLVVAWRVRAAGIYTYGRNGPVPIQERLKLGGGMNLRGYKTDEITTDTTSITNMLVNGNFELRIPIYWMFGAAVFVDAGNVWSGFGDVKWSQYQGGTGLGLRFITPVGPIRVDYAVKTEETVDFKEGLFYINLGHAF</sequence>
<keyword evidence="3" id="KW-0812">Transmembrane</keyword>
<evidence type="ECO:0000313" key="6">
    <source>
        <dbReference type="EMBL" id="OGF10352.1"/>
    </source>
</evidence>
<comment type="subcellular location">
    <subcellularLocation>
        <location evidence="1">Membrane</location>
    </subcellularLocation>
</comment>
<proteinExistence type="predicted"/>